<reference evidence="4 5" key="1">
    <citation type="submission" date="2019-02" db="EMBL/GenBank/DDBJ databases">
        <title>Genomic Encyclopedia of Type Strains, Phase IV (KMG-IV): sequencing the most valuable type-strain genomes for metagenomic binning, comparative biology and taxonomic classification.</title>
        <authorList>
            <person name="Goeker M."/>
        </authorList>
    </citation>
    <scope>NUCLEOTIDE SEQUENCE [LARGE SCALE GENOMIC DNA]</scope>
    <source>
        <strain evidence="4 5">DSM 29486</strain>
    </source>
</reference>
<feature type="region of interest" description="Disordered" evidence="2">
    <location>
        <begin position="307"/>
        <end position="332"/>
    </location>
</feature>
<dbReference type="OrthoDB" id="1652900at2"/>
<dbReference type="InterPro" id="IPR006343">
    <property type="entry name" value="DnaB/C_C"/>
</dbReference>
<dbReference type="Pfam" id="PF07261">
    <property type="entry name" value="DnaB_2"/>
    <property type="match status" value="2"/>
</dbReference>
<keyword evidence="5" id="KW-1185">Reference proteome</keyword>
<evidence type="ECO:0000313" key="5">
    <source>
        <dbReference type="Proteomes" id="UP000292927"/>
    </source>
</evidence>
<evidence type="ECO:0000313" key="4">
    <source>
        <dbReference type="EMBL" id="RZS94474.1"/>
    </source>
</evidence>
<proteinExistence type="inferred from homology"/>
<dbReference type="SUPFAM" id="SSF158499">
    <property type="entry name" value="DnaD domain-like"/>
    <property type="match status" value="2"/>
</dbReference>
<gene>
    <name evidence="4" type="ORF">EV209_2317</name>
</gene>
<evidence type="ECO:0000256" key="1">
    <source>
        <dbReference type="ARBA" id="ARBA00093462"/>
    </source>
</evidence>
<dbReference type="Proteomes" id="UP000292927">
    <property type="component" value="Unassembled WGS sequence"/>
</dbReference>
<feature type="domain" description="DnaB/C C-terminal" evidence="3">
    <location>
        <begin position="155"/>
        <end position="225"/>
    </location>
</feature>
<feature type="region of interest" description="Disordered" evidence="2">
    <location>
        <begin position="102"/>
        <end position="132"/>
    </location>
</feature>
<dbReference type="InterPro" id="IPR034829">
    <property type="entry name" value="DnaD-like_sf"/>
</dbReference>
<feature type="domain" description="DnaB/C C-terminal" evidence="3">
    <location>
        <begin position="251"/>
        <end position="307"/>
    </location>
</feature>
<dbReference type="RefSeq" id="WP_130435584.1">
    <property type="nucleotide sequence ID" value="NZ_SGXF01000004.1"/>
</dbReference>
<dbReference type="EMBL" id="SGXF01000004">
    <property type="protein sequence ID" value="RZS94474.1"/>
    <property type="molecule type" value="Genomic_DNA"/>
</dbReference>
<dbReference type="InterPro" id="IPR017019">
    <property type="entry name" value="DNA_replication_prd_bac"/>
</dbReference>
<dbReference type="InterPro" id="IPR053162">
    <property type="entry name" value="DnaD"/>
</dbReference>
<dbReference type="PANTHER" id="PTHR37293:SF5">
    <property type="entry name" value="DNA REPLICATION PROTEIN"/>
    <property type="match status" value="1"/>
</dbReference>
<organism evidence="4 5">
    <name type="scientific">Cuneatibacter caecimuris</name>
    <dbReference type="NCBI Taxonomy" id="1796618"/>
    <lineage>
        <taxon>Bacteria</taxon>
        <taxon>Bacillati</taxon>
        <taxon>Bacillota</taxon>
        <taxon>Clostridia</taxon>
        <taxon>Lachnospirales</taxon>
        <taxon>Lachnospiraceae</taxon>
        <taxon>Cuneatibacter</taxon>
    </lineage>
</organism>
<sequence length="354" mass="39211">MPYIALHNQTDCGLVSIPARFIDYYMAPAAGEYVKVYLCLLRCLTGGTSCSVAGLAEQLRHTEGDVLRALHYWEEQGLVRLQFDSRRELTDVSLLPVPSKGGEIPLPHMPAPAKTRESGVSEPASAGNRETAAGLSPAELADLGSDNGFQEFLMIAQHYLGRTLKPSDCDRFGYWYQLFGRSADLLVFLVEYCVENGHTSLHYMEKVALNWHQSGVTNVSEAKEYTDARSSAVHAAMSAFGLKDRAPGVPEQDFIRRWQNVYGFSSEMIGLACGKTISAIHKPSFEYADKILSSWKEQGAFTPEAAAALDSKRRGSKKQAAEPATGRGAAGNRFHNFDQRQYDYDALEDQIYKY</sequence>
<name>A0A4Q7P3R6_9FIRM</name>
<dbReference type="PIRSF" id="PIRSF033722">
    <property type="entry name" value="DnaD_CA_C3587_prd"/>
    <property type="match status" value="1"/>
</dbReference>
<comment type="similarity">
    <text evidence="1">Belongs to the DnaB/DnaD family.</text>
</comment>
<evidence type="ECO:0000256" key="2">
    <source>
        <dbReference type="SAM" id="MobiDB-lite"/>
    </source>
</evidence>
<protein>
    <submittedName>
        <fullName evidence="4">DnaD/phage-associated family protein</fullName>
    </submittedName>
</protein>
<comment type="caution">
    <text evidence="4">The sequence shown here is derived from an EMBL/GenBank/DDBJ whole genome shotgun (WGS) entry which is preliminary data.</text>
</comment>
<dbReference type="PANTHER" id="PTHR37293">
    <property type="entry name" value="PHAGE REPLICATION PROTEIN-RELATED"/>
    <property type="match status" value="1"/>
</dbReference>
<accession>A0A4Q7P3R6</accession>
<dbReference type="AlphaFoldDB" id="A0A4Q7P3R6"/>
<evidence type="ECO:0000259" key="3">
    <source>
        <dbReference type="Pfam" id="PF07261"/>
    </source>
</evidence>
<dbReference type="InterPro" id="IPR036390">
    <property type="entry name" value="WH_DNA-bd_sf"/>
</dbReference>
<dbReference type="SUPFAM" id="SSF46785">
    <property type="entry name" value="Winged helix' DNA-binding domain"/>
    <property type="match status" value="1"/>
</dbReference>
<dbReference type="NCBIfam" id="TIGR01446">
    <property type="entry name" value="DnaD_dom"/>
    <property type="match status" value="2"/>
</dbReference>
<dbReference type="Gene3D" id="1.10.10.630">
    <property type="entry name" value="DnaD domain-like"/>
    <property type="match status" value="2"/>
</dbReference>